<dbReference type="Pfam" id="PF01098">
    <property type="entry name" value="FTSW_RODA_SPOVE"/>
    <property type="match status" value="1"/>
</dbReference>
<name>A0A0G1XAF6_9BACT</name>
<dbReference type="EMBL" id="LCRD01000080">
    <property type="protein sequence ID" value="KKW28233.1"/>
    <property type="molecule type" value="Genomic_DNA"/>
</dbReference>
<keyword evidence="5 6" id="KW-0472">Membrane</keyword>
<dbReference type="PATRIC" id="fig|1618989.3.peg.972"/>
<comment type="caution">
    <text evidence="7">The sequence shown here is derived from an EMBL/GenBank/DDBJ whole genome shotgun (WGS) entry which is preliminary data.</text>
</comment>
<sequence length="359" mass="38462">MDWTLIIAAFVLFCFGMAAIFSVELSRGDGAVLIEKQLIACALGATALWFVAATNYHLLRNYANAIYVLALVSLIAVLLFGRTLNGSTGWFIIGGFAFQPVEFVKVALGVKLAHYFSERARRRFSWRDLILTGLITFAPIALLMLQPDLGGASILAGVWGVSVLIAGLRPGQFFALLSAVALAAFIGWTFVFAGYQKDRVMTFLNPALDPLETGYNVTQAKIAIGAGGLWGRGLGEGSQSQLRFLPESQTDFVFAVIAEELGFVGVIVVLTALTVLLLRMLWIARTTRDTFGAFLCVSAFAILFVEVTVHIGANLSLMPATGVALPFVSYGGSSLLLSLVLLGLVQSVAVRLAPGDRLS</sequence>
<dbReference type="AlphaFoldDB" id="A0A0G1XAF6"/>
<feature type="transmembrane region" description="Helical" evidence="6">
    <location>
        <begin position="252"/>
        <end position="278"/>
    </location>
</feature>
<dbReference type="InterPro" id="IPR011923">
    <property type="entry name" value="RodA/MrdB"/>
</dbReference>
<protein>
    <submittedName>
        <fullName evidence="7">Rod shape-determining protein RodA</fullName>
    </submittedName>
</protein>
<keyword evidence="4 6" id="KW-1133">Transmembrane helix</keyword>
<evidence type="ECO:0000256" key="3">
    <source>
        <dbReference type="ARBA" id="ARBA00022960"/>
    </source>
</evidence>
<accession>A0A0G1XAF6</accession>
<feature type="transmembrane region" description="Helical" evidence="6">
    <location>
        <begin position="129"/>
        <end position="145"/>
    </location>
</feature>
<keyword evidence="3" id="KW-0133">Cell shape</keyword>
<keyword evidence="2 6" id="KW-0812">Transmembrane</keyword>
<feature type="transmembrane region" description="Helical" evidence="6">
    <location>
        <begin position="38"/>
        <end position="58"/>
    </location>
</feature>
<dbReference type="GO" id="GO:0051301">
    <property type="term" value="P:cell division"/>
    <property type="evidence" value="ECO:0007669"/>
    <property type="project" value="InterPro"/>
</dbReference>
<proteinExistence type="predicted"/>
<dbReference type="PANTHER" id="PTHR30474">
    <property type="entry name" value="CELL CYCLE PROTEIN"/>
    <property type="match status" value="1"/>
</dbReference>
<feature type="transmembrane region" description="Helical" evidence="6">
    <location>
        <begin position="290"/>
        <end position="313"/>
    </location>
</feature>
<dbReference type="GO" id="GO:0008360">
    <property type="term" value="P:regulation of cell shape"/>
    <property type="evidence" value="ECO:0007669"/>
    <property type="project" value="UniProtKB-KW"/>
</dbReference>
<evidence type="ECO:0000313" key="8">
    <source>
        <dbReference type="Proteomes" id="UP000034846"/>
    </source>
</evidence>
<evidence type="ECO:0000256" key="4">
    <source>
        <dbReference type="ARBA" id="ARBA00022989"/>
    </source>
</evidence>
<evidence type="ECO:0000256" key="5">
    <source>
        <dbReference type="ARBA" id="ARBA00023136"/>
    </source>
</evidence>
<evidence type="ECO:0000313" key="7">
    <source>
        <dbReference type="EMBL" id="KKW28233.1"/>
    </source>
</evidence>
<evidence type="ECO:0000256" key="6">
    <source>
        <dbReference type="SAM" id="Phobius"/>
    </source>
</evidence>
<comment type="subcellular location">
    <subcellularLocation>
        <location evidence="1">Membrane</location>
        <topology evidence="1">Multi-pass membrane protein</topology>
    </subcellularLocation>
</comment>
<evidence type="ECO:0000256" key="1">
    <source>
        <dbReference type="ARBA" id="ARBA00004141"/>
    </source>
</evidence>
<feature type="transmembrane region" description="Helical" evidence="6">
    <location>
        <begin position="173"/>
        <end position="195"/>
    </location>
</feature>
<dbReference type="NCBIfam" id="TIGR02210">
    <property type="entry name" value="rodA_shape"/>
    <property type="match status" value="1"/>
</dbReference>
<gene>
    <name evidence="7" type="ORF">UY72_C0080G0021</name>
</gene>
<evidence type="ECO:0000256" key="2">
    <source>
        <dbReference type="ARBA" id="ARBA00022692"/>
    </source>
</evidence>
<dbReference type="GO" id="GO:0015648">
    <property type="term" value="F:lipid-linked peptidoglycan transporter activity"/>
    <property type="evidence" value="ECO:0007669"/>
    <property type="project" value="TreeGrafter"/>
</dbReference>
<feature type="transmembrane region" description="Helical" evidence="6">
    <location>
        <begin position="333"/>
        <end position="353"/>
    </location>
</feature>
<dbReference type="InterPro" id="IPR001182">
    <property type="entry name" value="FtsW/RodA"/>
</dbReference>
<feature type="transmembrane region" description="Helical" evidence="6">
    <location>
        <begin position="65"/>
        <end position="84"/>
    </location>
</feature>
<dbReference type="GO" id="GO:0032153">
    <property type="term" value="C:cell division site"/>
    <property type="evidence" value="ECO:0007669"/>
    <property type="project" value="TreeGrafter"/>
</dbReference>
<feature type="transmembrane region" description="Helical" evidence="6">
    <location>
        <begin position="90"/>
        <end position="108"/>
    </location>
</feature>
<reference evidence="7 8" key="1">
    <citation type="journal article" date="2015" name="Nature">
        <title>rRNA introns, odd ribosomes, and small enigmatic genomes across a large radiation of phyla.</title>
        <authorList>
            <person name="Brown C.T."/>
            <person name="Hug L.A."/>
            <person name="Thomas B.C."/>
            <person name="Sharon I."/>
            <person name="Castelle C.J."/>
            <person name="Singh A."/>
            <person name="Wilkins M.J."/>
            <person name="Williams K.H."/>
            <person name="Banfield J.F."/>
        </authorList>
    </citation>
    <scope>NUCLEOTIDE SEQUENCE [LARGE SCALE GENOMIC DNA]</scope>
</reference>
<dbReference type="Proteomes" id="UP000034846">
    <property type="component" value="Unassembled WGS sequence"/>
</dbReference>
<organism evidence="7 8">
    <name type="scientific">Candidatus Uhrbacteria bacterium GW2011_GWD2_52_7</name>
    <dbReference type="NCBI Taxonomy" id="1618989"/>
    <lineage>
        <taxon>Bacteria</taxon>
        <taxon>Candidatus Uhriibacteriota</taxon>
    </lineage>
</organism>
<feature type="transmembrane region" description="Helical" evidence="6">
    <location>
        <begin position="151"/>
        <end position="168"/>
    </location>
</feature>
<dbReference type="GO" id="GO:0005886">
    <property type="term" value="C:plasma membrane"/>
    <property type="evidence" value="ECO:0007669"/>
    <property type="project" value="TreeGrafter"/>
</dbReference>